<sequence>MLPVCSATTGCSTHSQICIHGGLRSTTYWITSEIRCNVVDRAVPDLFNKTHPQGVWLGKQPAKLSYSNFMDQSERSGSVDTITRCSFHKELNDHQFELLSNGSCTTGGMNESFATRAGSIQFVENSDMYAQQEELMVFTNRIDETNISPQPANPDSILSMDGIQDDPSLPPDTYNADTDSLSSIKTSVVDVVAETNKSISDIVNEGQNFLNSSIDTVISSIQSAFREANEALNNATGELKSSTDRIGELAGSKLSSFSSDLKEASGRLGITALDGLRQSIIVVEESLAKGFTSAAYGYGTVKELLPTEIQNALSASENKLSEFLRPVGSAFQQGYSTLQGLEEKLGLDPNDPIIPFLLFIGASATLWVYYWVYNYSGYTGDLSPRSTLELLTGNEDGVLIDIRPEDLRERDGIPDLRRAARYRYASIVLPEVDVSLKKLLKAGRNLDDLLIAAVIGNLKNVQDRSKVVVLDAKGVRSKGIARALRKLGVKNSYVVQGGFQSWVREGLRIKDLRPETALTILNEDAEAIIQDFNPTPLRLLGYGMGFAAVSYAAIEWEKTLQIVGIIGLGQSIYKRIASYENTEDFKQDVRLLLAPARLGGQAISWATGKLETNRNGLPTSPSSSDVQSRVLQAAAKHESQPSDSEDTENPSPEVTGPKENMDLSEA</sequence>
<gene>
    <name evidence="4" type="primary">LOC113735085</name>
</gene>
<evidence type="ECO:0000313" key="3">
    <source>
        <dbReference type="Proteomes" id="UP001652660"/>
    </source>
</evidence>
<dbReference type="Proteomes" id="UP001652660">
    <property type="component" value="Chromosome 3c"/>
</dbReference>
<reference evidence="4" key="2">
    <citation type="submission" date="2025-08" db="UniProtKB">
        <authorList>
            <consortium name="RefSeq"/>
        </authorList>
    </citation>
    <scope>IDENTIFICATION</scope>
    <source>
        <tissue evidence="4">Leaves</tissue>
    </source>
</reference>
<dbReference type="PANTHER" id="PTHR34209:SF3">
    <property type="entry name" value="RHODANESE_CELL CYCLE CONTROL PHOSPHATASE SUPERFAMILY PROTEIN"/>
    <property type="match status" value="1"/>
</dbReference>
<evidence type="ECO:0000259" key="2">
    <source>
        <dbReference type="PROSITE" id="PS50206"/>
    </source>
</evidence>
<dbReference type="SMART" id="SM00450">
    <property type="entry name" value="RHOD"/>
    <property type="match status" value="1"/>
</dbReference>
<dbReference type="GO" id="GO:0009704">
    <property type="term" value="P:de-etiolation"/>
    <property type="evidence" value="ECO:0007669"/>
    <property type="project" value="InterPro"/>
</dbReference>
<dbReference type="OrthoDB" id="551300at2759"/>
<dbReference type="GeneID" id="113735085"/>
<proteinExistence type="predicted"/>
<dbReference type="CDD" id="cd00158">
    <property type="entry name" value="RHOD"/>
    <property type="match status" value="1"/>
</dbReference>
<dbReference type="InterPro" id="IPR001763">
    <property type="entry name" value="Rhodanese-like_dom"/>
</dbReference>
<feature type="region of interest" description="Disordered" evidence="1">
    <location>
        <begin position="611"/>
        <end position="666"/>
    </location>
</feature>
<keyword evidence="3" id="KW-1185">Reference proteome</keyword>
<accession>A0A6P6WQR7</accession>
<organism evidence="3 4">
    <name type="scientific">Coffea arabica</name>
    <name type="common">Arabian coffee</name>
    <dbReference type="NCBI Taxonomy" id="13443"/>
    <lineage>
        <taxon>Eukaryota</taxon>
        <taxon>Viridiplantae</taxon>
        <taxon>Streptophyta</taxon>
        <taxon>Embryophyta</taxon>
        <taxon>Tracheophyta</taxon>
        <taxon>Spermatophyta</taxon>
        <taxon>Magnoliopsida</taxon>
        <taxon>eudicotyledons</taxon>
        <taxon>Gunneridae</taxon>
        <taxon>Pentapetalae</taxon>
        <taxon>asterids</taxon>
        <taxon>lamiids</taxon>
        <taxon>Gentianales</taxon>
        <taxon>Rubiaceae</taxon>
        <taxon>Ixoroideae</taxon>
        <taxon>Gardenieae complex</taxon>
        <taxon>Bertiereae - Coffeeae clade</taxon>
        <taxon>Coffeeae</taxon>
        <taxon>Coffea</taxon>
    </lineage>
</organism>
<dbReference type="AlphaFoldDB" id="A0A6P6WQR7"/>
<dbReference type="SUPFAM" id="SSF52821">
    <property type="entry name" value="Rhodanese/Cell cycle control phosphatase"/>
    <property type="match status" value="1"/>
</dbReference>
<dbReference type="Gene3D" id="3.40.250.10">
    <property type="entry name" value="Rhodanese-like domain"/>
    <property type="match status" value="1"/>
</dbReference>
<dbReference type="PROSITE" id="PS50206">
    <property type="entry name" value="RHODANESE_3"/>
    <property type="match status" value="1"/>
</dbReference>
<dbReference type="RefSeq" id="XP_027117808.1">
    <property type="nucleotide sequence ID" value="XM_027262007.2"/>
</dbReference>
<feature type="domain" description="Rhodanese" evidence="2">
    <location>
        <begin position="393"/>
        <end position="511"/>
    </location>
</feature>
<dbReference type="PANTHER" id="PTHR34209">
    <property type="entry name" value="RHODANESE/CELL CYCLE CONTROL PHOSPHATASE SUPERFAMILY PROTEIN"/>
    <property type="match status" value="1"/>
</dbReference>
<reference evidence="3" key="1">
    <citation type="journal article" date="2025" name="Foods">
        <title>Unveiling the Microbial Signatures of Arabica Coffee Cherries: Insights into Ripeness Specific Diversity, Functional Traits, and Implications for Quality and Safety.</title>
        <authorList>
            <consortium name="RefSeq"/>
            <person name="Tenea G.N."/>
            <person name="Cifuentes V."/>
            <person name="Reyes P."/>
            <person name="Cevallos-Vallejos M."/>
        </authorList>
    </citation>
    <scope>NUCLEOTIDE SEQUENCE [LARGE SCALE GENOMIC DNA]</scope>
</reference>
<dbReference type="InterPro" id="IPR036873">
    <property type="entry name" value="Rhodanese-like_dom_sf"/>
</dbReference>
<feature type="compositionally biased region" description="Polar residues" evidence="1">
    <location>
        <begin position="613"/>
        <end position="630"/>
    </location>
</feature>
<evidence type="ECO:0000313" key="4">
    <source>
        <dbReference type="RefSeq" id="XP_027117808.1"/>
    </source>
</evidence>
<name>A0A6P6WQR7_COFAR</name>
<dbReference type="GO" id="GO:0071277">
    <property type="term" value="P:cellular response to calcium ion"/>
    <property type="evidence" value="ECO:0007669"/>
    <property type="project" value="InterPro"/>
</dbReference>
<protein>
    <recommendedName>
        <fullName evidence="2">Rhodanese domain-containing protein</fullName>
    </recommendedName>
</protein>
<dbReference type="Gene3D" id="1.20.120.20">
    <property type="entry name" value="Apolipoprotein"/>
    <property type="match status" value="1"/>
</dbReference>
<dbReference type="Pfam" id="PF00581">
    <property type="entry name" value="Rhodanese"/>
    <property type="match status" value="1"/>
</dbReference>
<evidence type="ECO:0000256" key="1">
    <source>
        <dbReference type="SAM" id="MobiDB-lite"/>
    </source>
</evidence>
<dbReference type="GO" id="GO:0090333">
    <property type="term" value="P:regulation of stomatal closure"/>
    <property type="evidence" value="ECO:0007669"/>
    <property type="project" value="InterPro"/>
</dbReference>
<dbReference type="InterPro" id="IPR044690">
    <property type="entry name" value="CAS_plant"/>
</dbReference>